<organism evidence="1 2">
    <name type="scientific">Antarcticibacterium arcticum</name>
    <dbReference type="NCBI Taxonomy" id="2585771"/>
    <lineage>
        <taxon>Bacteria</taxon>
        <taxon>Pseudomonadati</taxon>
        <taxon>Bacteroidota</taxon>
        <taxon>Flavobacteriia</taxon>
        <taxon>Flavobacteriales</taxon>
        <taxon>Flavobacteriaceae</taxon>
        <taxon>Antarcticibacterium</taxon>
    </lineage>
</organism>
<accession>A0A5B8YKD0</accession>
<keyword evidence="2" id="KW-1185">Reference proteome</keyword>
<dbReference type="Proteomes" id="UP000321954">
    <property type="component" value="Chromosome"/>
</dbReference>
<name>A0A5B8YKD0_9FLAO</name>
<dbReference type="EMBL" id="CP042476">
    <property type="protein sequence ID" value="QED36836.1"/>
    <property type="molecule type" value="Genomic_DNA"/>
</dbReference>
<dbReference type="OrthoDB" id="1441751at2"/>
<protein>
    <submittedName>
        <fullName evidence="1">Uncharacterized protein</fullName>
    </submittedName>
</protein>
<dbReference type="AlphaFoldDB" id="A0A5B8YKD0"/>
<dbReference type="RefSeq" id="WP_146831051.1">
    <property type="nucleotide sequence ID" value="NZ_CP042476.1"/>
</dbReference>
<reference evidence="1 2" key="1">
    <citation type="submission" date="2019-08" db="EMBL/GenBank/DDBJ databases">
        <title>Antarcticibacterium arcticum sp. nov., a bacterium isolated from marine sediment of the Canadian Beaufort Sea.</title>
        <authorList>
            <person name="Lee Y.M."/>
            <person name="Baek K."/>
            <person name="Lee D.-H."/>
            <person name="Shin S.C."/>
            <person name="Jin Y.K."/>
            <person name="Park Y."/>
        </authorList>
    </citation>
    <scope>NUCLEOTIDE SEQUENCE [LARGE SCALE GENOMIC DNA]</scope>
    <source>
        <strain evidence="1 2">PAMC 28998</strain>
    </source>
</reference>
<dbReference type="KEGG" id="anp:FK178_03525"/>
<evidence type="ECO:0000313" key="2">
    <source>
        <dbReference type="Proteomes" id="UP000321954"/>
    </source>
</evidence>
<sequence length="128" mass="14793">MKLQNRLILLGVTAMAVGGFVLSQIFIHEKNRKELREIAKDIADHWKEKLDLTPSQTEELENIIIEFTIKKNDIINSDAASPEKIKKLQKVQRREHRDLKKILNEEKFNTYTGTNKNLPNNILNSISA</sequence>
<gene>
    <name evidence="1" type="ORF">FK178_03525</name>
</gene>
<evidence type="ECO:0000313" key="1">
    <source>
        <dbReference type="EMBL" id="QED36836.1"/>
    </source>
</evidence>
<proteinExistence type="predicted"/>